<organism evidence="1 2">
    <name type="scientific">Nicotiana tabacum</name>
    <name type="common">Common tobacco</name>
    <dbReference type="NCBI Taxonomy" id="4097"/>
    <lineage>
        <taxon>Eukaryota</taxon>
        <taxon>Viridiplantae</taxon>
        <taxon>Streptophyta</taxon>
        <taxon>Embryophyta</taxon>
        <taxon>Tracheophyta</taxon>
        <taxon>Spermatophyta</taxon>
        <taxon>Magnoliopsida</taxon>
        <taxon>eudicotyledons</taxon>
        <taxon>Gunneridae</taxon>
        <taxon>Pentapetalae</taxon>
        <taxon>asterids</taxon>
        <taxon>lamiids</taxon>
        <taxon>Solanales</taxon>
        <taxon>Solanaceae</taxon>
        <taxon>Nicotianoideae</taxon>
        <taxon>Nicotianeae</taxon>
        <taxon>Nicotiana</taxon>
    </lineage>
</organism>
<dbReference type="Proteomes" id="UP000790787">
    <property type="component" value="Chromosome 21"/>
</dbReference>
<reference evidence="2" key="2">
    <citation type="submission" date="2025-08" db="UniProtKB">
        <authorList>
            <consortium name="RefSeq"/>
        </authorList>
    </citation>
    <scope>IDENTIFICATION</scope>
    <source>
        <tissue evidence="2">Leaf</tissue>
    </source>
</reference>
<accession>A0AC58TL74</accession>
<gene>
    <name evidence="2" type="primary">LOC142175290</name>
</gene>
<reference evidence="1" key="1">
    <citation type="journal article" date="2014" name="Nat. Commun.">
        <title>The tobacco genome sequence and its comparison with those of tomato and potato.</title>
        <authorList>
            <person name="Sierro N."/>
            <person name="Battey J.N."/>
            <person name="Ouadi S."/>
            <person name="Bakaher N."/>
            <person name="Bovet L."/>
            <person name="Willig A."/>
            <person name="Goepfert S."/>
            <person name="Peitsch M.C."/>
            <person name="Ivanov N.V."/>
        </authorList>
    </citation>
    <scope>NUCLEOTIDE SEQUENCE [LARGE SCALE GENOMIC DNA]</scope>
</reference>
<name>A0AC58TL74_TOBAC</name>
<protein>
    <submittedName>
        <fullName evidence="2">Uncharacterized protein LOC142175290</fullName>
    </submittedName>
</protein>
<evidence type="ECO:0000313" key="2">
    <source>
        <dbReference type="RefSeq" id="XP_075097977.1"/>
    </source>
</evidence>
<dbReference type="RefSeq" id="XP_075097977.1">
    <property type="nucleotide sequence ID" value="XM_075241876.1"/>
</dbReference>
<sequence length="454" mass="51553">MKTVGEPAVTVPKTRKEYSDADWKSIEKNFRAKKILVCGNGPDEYNKISACQSAKEIWEVLQTTHERTTQVKQSKINMLTTEYELFRMKNDESIQDMHTRFASIINELHSLGEIIPRNKLVRKILSVLPSSWESKEDLGRVKNDLEKSLKWTWSSDTITSMFTSNGGNMKNLVPTENQVFVEKVTTAKEPAFSIKKRVLPTWTKKMKESNQKWYMDSGCSKHMTGSIDDLLSLKALQGGSVSFGNSKKGYILGVGRIGKTLTHSIENVYYVNGLKYILLSVSQIFDKGNKVEFLSKPCTVTNLVTGEVVLLAKKFKNIYVTDFESLHNGDLTCLSAIDDDAELWHRRLGHESFSLLNKLVKKDLVRGLLESRFKGHKVCDACVRGKQVKSSFKPKKRIQVKMSHNVVSIRSDHGIEFDNAKSDECCAENDISHNYLAPRTPPTKWYCGEEKYDS</sequence>
<evidence type="ECO:0000313" key="1">
    <source>
        <dbReference type="Proteomes" id="UP000790787"/>
    </source>
</evidence>
<keyword evidence="1" id="KW-1185">Reference proteome</keyword>
<proteinExistence type="predicted"/>